<feature type="repeat" description="TPR" evidence="1">
    <location>
        <begin position="89"/>
        <end position="122"/>
    </location>
</feature>
<dbReference type="InterPro" id="IPR019734">
    <property type="entry name" value="TPR_rpt"/>
</dbReference>
<dbReference type="EMBL" id="FUYX01000004">
    <property type="protein sequence ID" value="SKB70855.1"/>
    <property type="molecule type" value="Genomic_DNA"/>
</dbReference>
<keyword evidence="1" id="KW-0802">TPR repeat</keyword>
<dbReference type="Proteomes" id="UP000190130">
    <property type="component" value="Unassembled WGS sequence"/>
</dbReference>
<evidence type="ECO:0000313" key="3">
    <source>
        <dbReference type="Proteomes" id="UP000190130"/>
    </source>
</evidence>
<dbReference type="Pfam" id="PF14559">
    <property type="entry name" value="TPR_19"/>
    <property type="match status" value="1"/>
</dbReference>
<evidence type="ECO:0000313" key="2">
    <source>
        <dbReference type="EMBL" id="SKB70855.1"/>
    </source>
</evidence>
<dbReference type="SUPFAM" id="SSF48452">
    <property type="entry name" value="TPR-like"/>
    <property type="match status" value="1"/>
</dbReference>
<dbReference type="AlphaFoldDB" id="A0A1T5DGJ4"/>
<dbReference type="Gene3D" id="1.25.40.10">
    <property type="entry name" value="Tetratricopeptide repeat domain"/>
    <property type="match status" value="1"/>
</dbReference>
<reference evidence="2 3" key="1">
    <citation type="submission" date="2017-02" db="EMBL/GenBank/DDBJ databases">
        <authorList>
            <person name="Peterson S.W."/>
        </authorList>
    </citation>
    <scope>NUCLEOTIDE SEQUENCE [LARGE SCALE GENOMIC DNA]</scope>
    <source>
        <strain evidence="2 3">DSM 9653</strain>
    </source>
</reference>
<organism evidence="2 3">
    <name type="scientific">Bosea thiooxidans</name>
    <dbReference type="NCBI Taxonomy" id="53254"/>
    <lineage>
        <taxon>Bacteria</taxon>
        <taxon>Pseudomonadati</taxon>
        <taxon>Pseudomonadota</taxon>
        <taxon>Alphaproteobacteria</taxon>
        <taxon>Hyphomicrobiales</taxon>
        <taxon>Boseaceae</taxon>
        <taxon>Bosea</taxon>
    </lineage>
</organism>
<dbReference type="InterPro" id="IPR011990">
    <property type="entry name" value="TPR-like_helical_dom_sf"/>
</dbReference>
<accession>A0A1T5DGJ4</accession>
<name>A0A1T5DGJ4_9HYPH</name>
<evidence type="ECO:0000256" key="1">
    <source>
        <dbReference type="PROSITE-ProRule" id="PRU00339"/>
    </source>
</evidence>
<gene>
    <name evidence="2" type="ORF">SAMN05660750_01999</name>
</gene>
<protein>
    <submittedName>
        <fullName evidence="2">Uncharacterized protein</fullName>
    </submittedName>
</protein>
<sequence length="187" mass="20187">MSSCAATTLLRFQKSLAACGTQDCGVLEELVSGVAGGELDLAALRRRAIRARRRSAHYHLAMSYAVGPGRRSTAIALARRATGIAPHAAHAWHHLGIHLDDAGQVAEAREAHREAARLAPDMVGLLIAYARAQRAAGDYAGARATAERAAASHSTPEIRRRIWLLLVRLHIEARLAAVRNGLRLVFR</sequence>
<dbReference type="PROSITE" id="PS50005">
    <property type="entry name" value="TPR"/>
    <property type="match status" value="1"/>
</dbReference>
<proteinExistence type="predicted"/>